<dbReference type="PANTHER" id="PTHR37813">
    <property type="entry name" value="FELS-2 PROPHAGE PROTEIN"/>
    <property type="match status" value="1"/>
</dbReference>
<dbReference type="Proteomes" id="UP000004117">
    <property type="component" value="Unassembled WGS sequence"/>
</dbReference>
<comment type="caution">
    <text evidence="5">The sequence shown here is derived from an EMBL/GenBank/DDBJ whole genome shotgun (WGS) entry which is preliminary data.</text>
</comment>
<evidence type="ECO:0000313" key="6">
    <source>
        <dbReference type="Proteomes" id="UP000004117"/>
    </source>
</evidence>
<keyword evidence="1" id="KW-1188">Viral release from host cell</keyword>
<dbReference type="RefSeq" id="WP_002417540.1">
    <property type="nucleotide sequence ID" value="NZ_JH805671.1"/>
</dbReference>
<feature type="transmembrane region" description="Helical" evidence="3">
    <location>
        <begin position="478"/>
        <end position="499"/>
    </location>
</feature>
<keyword evidence="3" id="KW-0812">Transmembrane</keyword>
<evidence type="ECO:0000313" key="5">
    <source>
        <dbReference type="EMBL" id="EJV21212.1"/>
    </source>
</evidence>
<accession>A0AAV3GQH0</accession>
<evidence type="ECO:0000256" key="1">
    <source>
        <dbReference type="ARBA" id="ARBA00022612"/>
    </source>
</evidence>
<evidence type="ECO:0000256" key="3">
    <source>
        <dbReference type="SAM" id="Phobius"/>
    </source>
</evidence>
<feature type="coiled-coil region" evidence="2">
    <location>
        <begin position="88"/>
        <end position="122"/>
    </location>
</feature>
<keyword evidence="3" id="KW-1133">Transmembrane helix</keyword>
<proteinExistence type="predicted"/>
<keyword evidence="3" id="KW-0472">Membrane</keyword>
<gene>
    <name evidence="5" type="ORF">HMPREF1336_00021</name>
</gene>
<dbReference type="Pfam" id="PF10145">
    <property type="entry name" value="PhageMin_Tail"/>
    <property type="match status" value="1"/>
</dbReference>
<evidence type="ECO:0000259" key="4">
    <source>
        <dbReference type="Pfam" id="PF10145"/>
    </source>
</evidence>
<feature type="transmembrane region" description="Helical" evidence="3">
    <location>
        <begin position="505"/>
        <end position="534"/>
    </location>
</feature>
<protein>
    <submittedName>
        <fullName evidence="5">Phage tail tape measure protein, TP901 family</fullName>
    </submittedName>
</protein>
<dbReference type="EMBL" id="ALZR01000007">
    <property type="protein sequence ID" value="EJV21212.1"/>
    <property type="molecule type" value="Genomic_DNA"/>
</dbReference>
<dbReference type="AlphaFoldDB" id="A0AAV3GQH0"/>
<evidence type="ECO:0000256" key="2">
    <source>
        <dbReference type="SAM" id="Coils"/>
    </source>
</evidence>
<reference evidence="5 6" key="1">
    <citation type="submission" date="2012-04" db="EMBL/GenBank/DDBJ databases">
        <authorList>
            <person name="Weinstock G."/>
            <person name="Sodergren E."/>
            <person name="Lobos E.A."/>
            <person name="Fulton L."/>
            <person name="Fulton R."/>
            <person name="Courtney L."/>
            <person name="Fronick C."/>
            <person name="O'Laughlin M."/>
            <person name="Godfrey J."/>
            <person name="Wilson R.M."/>
            <person name="Miner T."/>
            <person name="Farmer C."/>
            <person name="Delehaunty K."/>
            <person name="Cordes M."/>
            <person name="Minx P."/>
            <person name="Tomlinson C."/>
            <person name="Chen J."/>
            <person name="Wollam A."/>
            <person name="Pepin K.H."/>
            <person name="Bhonagiri V."/>
            <person name="Zhang X."/>
            <person name="Suruliraj S."/>
            <person name="Warren W."/>
            <person name="Mitreva M."/>
            <person name="Mardis E.R."/>
            <person name="Wilson R.K."/>
        </authorList>
    </citation>
    <scope>NUCLEOTIDE SEQUENCE [LARGE SCALE GENOMIC DNA]</scope>
    <source>
        <strain evidence="5 6">ERV63</strain>
    </source>
</reference>
<organism evidence="5 6">
    <name type="scientific">Enterococcus faecalis ERV63</name>
    <dbReference type="NCBI Taxonomy" id="1134793"/>
    <lineage>
        <taxon>Bacteria</taxon>
        <taxon>Bacillati</taxon>
        <taxon>Bacillota</taxon>
        <taxon>Bacilli</taxon>
        <taxon>Lactobacillales</taxon>
        <taxon>Enterococcaceae</taxon>
        <taxon>Enterococcus</taxon>
    </lineage>
</organism>
<feature type="domain" description="Phage tail tape measure protein" evidence="4">
    <location>
        <begin position="188"/>
        <end position="379"/>
    </location>
</feature>
<dbReference type="InterPro" id="IPR010090">
    <property type="entry name" value="Phage_tape_meas"/>
</dbReference>
<keyword evidence="2" id="KW-0175">Coiled coil</keyword>
<dbReference type="PANTHER" id="PTHR37813:SF1">
    <property type="entry name" value="FELS-2 PROPHAGE PROTEIN"/>
    <property type="match status" value="1"/>
</dbReference>
<name>A0AAV3GQH0_ENTFL</name>
<dbReference type="NCBIfam" id="TIGR01760">
    <property type="entry name" value="tape_meas_TP901"/>
    <property type="match status" value="1"/>
</dbReference>
<sequence length="771" mass="81873">MDGQVQYAQTIKEINQVMNTAAKEYKAHISALGNDATATQKLVAQQKKLQVQTEAAEKRTKMLRKEYEESVKATGENSKESKKLYDRLLQAETAENNLKNALDKTNKELKEQEKASKFAADNIKKIGEAGEKIKGVGTKITAGVTVPIMAIGGFATKQAIEVETQFAKVSTLLDSSQVDFQKYKNEIAKTATDMGVPFEEYSESVYSAISASVDQADAVNFVGDAVKLAKGGFTETATAVDLLTTTINAYNLKATDAGKISDYLISTQNLGKTTVNELASSMGKVIPIANANNVGMNELSTAYAVMTKNGIATAETGTMVKAMLNELGKTGSQADKALKEIAGKSFKQLMDEGNNLSDVLNLMNEHAHKNGLALNDMFGSVEAGTAALTLSKGEGSEYNEILKQINDSAGATQEAFDKMDDTPARKMEKAQLRIADAMRQVGEVVIPIVADIAEKVSQFVTAFSNWFGSLDEGSKQTILMIAGVVAAIGPVLVVLGTLASSISSLIPVIAFIASPIGLVIAAVAAWVAAIVVAYNKIGWFRDFINTSFKVIKDIVVGVFNVLKDTTKSTFDFITGFIGGAMDGAAKIIGDYVNAIKRIFGGIVDFVTGVFTGDWSRAWQGVVDIFGGIFEGIAAVAKAPINAMITLINGFIGGLNNIKIPKWVPGIGGKGFHIGKIPYLAEGGTILNGQAIVGEAGPELLTAKNGKTTVTPLSPEEKARGIGGALKGGNTIEQHVHIGQVDANNPSELDRMNRKLYKASAQAFYDLGGVPT</sequence>